<dbReference type="InterPro" id="IPR000210">
    <property type="entry name" value="BTB/POZ_dom"/>
</dbReference>
<reference evidence="2 3" key="1">
    <citation type="submission" date="2015-12" db="EMBL/GenBank/DDBJ databases">
        <title>The genome of Folsomia candida.</title>
        <authorList>
            <person name="Faddeeva A."/>
            <person name="Derks M.F."/>
            <person name="Anvar Y."/>
            <person name="Smit S."/>
            <person name="Van Straalen N."/>
            <person name="Roelofs D."/>
        </authorList>
    </citation>
    <scope>NUCLEOTIDE SEQUENCE [LARGE SCALE GENOMIC DNA]</scope>
    <source>
        <strain evidence="2 3">VU population</strain>
        <tissue evidence="2">Whole body</tissue>
    </source>
</reference>
<gene>
    <name evidence="2" type="ORF">Fcan01_25944</name>
</gene>
<dbReference type="InterPro" id="IPR011333">
    <property type="entry name" value="SKP1/BTB/POZ_sf"/>
</dbReference>
<feature type="domain" description="BTB" evidence="1">
    <location>
        <begin position="47"/>
        <end position="111"/>
    </location>
</feature>
<proteinExistence type="predicted"/>
<dbReference type="SMART" id="SM00875">
    <property type="entry name" value="BACK"/>
    <property type="match status" value="1"/>
</dbReference>
<dbReference type="PROSITE" id="PS50097">
    <property type="entry name" value="BTB"/>
    <property type="match status" value="1"/>
</dbReference>
<protein>
    <submittedName>
        <fullName evidence="2">BTB/POZ domain-containing protein 2</fullName>
    </submittedName>
</protein>
<dbReference type="Pfam" id="PF07707">
    <property type="entry name" value="BACK"/>
    <property type="match status" value="1"/>
</dbReference>
<dbReference type="InterPro" id="IPR011705">
    <property type="entry name" value="BACK"/>
</dbReference>
<dbReference type="AlphaFoldDB" id="A0A226D2B7"/>
<dbReference type="EMBL" id="LNIX01000039">
    <property type="protein sequence ID" value="OXA39303.1"/>
    <property type="molecule type" value="Genomic_DNA"/>
</dbReference>
<evidence type="ECO:0000259" key="1">
    <source>
        <dbReference type="PROSITE" id="PS50097"/>
    </source>
</evidence>
<dbReference type="Gene3D" id="3.30.710.10">
    <property type="entry name" value="Potassium Channel Kv1.1, Chain A"/>
    <property type="match status" value="1"/>
</dbReference>
<dbReference type="SUPFAM" id="SSF54695">
    <property type="entry name" value="POZ domain"/>
    <property type="match status" value="1"/>
</dbReference>
<sequence>MNTFSSFEDSLFSSYCIDPPPDPRPNWDWTAGHGERFVNLLRTGFRHDLTLHVRPEGVKIPVHRIFLQGASSVLDEKINPAMNELIVDNVNSHILKMLVKYLYTGRSDVVEVADVPKLILAAAQFKIHGLWEECAILLKEERGLEHVLSLFQSGMEHAYGDVIQSTLKLICINARQVLKSEEFLNLRFDCLIEIIQQDSLKVANEVEIFEAVYRWGLAECARRSLDPSNPENLRFCLAKPLNYIRFPLMDPEEYTLVVSTKKLLSLEDSVELLTTFLLPPERRKLLPAGKFISNPRLYISLGGTGIVIGRHFTGGSRQVNSILVASGNPNGSETITDFYIQLSVLIKPCKIKSTHSLVLKSISVPKKLFQIHGPAYVYSYHSVKAAIVASGRSVAPNRIINDDKDPDFLRISVDPPFELGADVILTLSFTGNLGYHQTTGNSYNWTNIKPGDLFPSDGYNRVVTNYGNFVSMSEFGVEIRIERGLWDGLPVNCGLMERLEFDVA</sequence>
<dbReference type="PANTHER" id="PTHR45774:SF3">
    <property type="entry name" value="BTB (POZ) DOMAIN-CONTAINING 2B-RELATED"/>
    <property type="match status" value="1"/>
</dbReference>
<comment type="caution">
    <text evidence="2">The sequence shown here is derived from an EMBL/GenBank/DDBJ whole genome shotgun (WGS) entry which is preliminary data.</text>
</comment>
<accession>A0A226D2B7</accession>
<name>A0A226D2B7_FOLCA</name>
<dbReference type="CDD" id="cd18186">
    <property type="entry name" value="BTB_POZ_ZBTB_KLHL-like"/>
    <property type="match status" value="1"/>
</dbReference>
<dbReference type="SMART" id="SM00225">
    <property type="entry name" value="BTB"/>
    <property type="match status" value="1"/>
</dbReference>
<dbReference type="CDD" id="cd14733">
    <property type="entry name" value="BACK"/>
    <property type="match status" value="1"/>
</dbReference>
<keyword evidence="3" id="KW-1185">Reference proteome</keyword>
<dbReference type="Pfam" id="PF00651">
    <property type="entry name" value="BTB"/>
    <property type="match status" value="1"/>
</dbReference>
<dbReference type="Proteomes" id="UP000198287">
    <property type="component" value="Unassembled WGS sequence"/>
</dbReference>
<organism evidence="2 3">
    <name type="scientific">Folsomia candida</name>
    <name type="common">Springtail</name>
    <dbReference type="NCBI Taxonomy" id="158441"/>
    <lineage>
        <taxon>Eukaryota</taxon>
        <taxon>Metazoa</taxon>
        <taxon>Ecdysozoa</taxon>
        <taxon>Arthropoda</taxon>
        <taxon>Hexapoda</taxon>
        <taxon>Collembola</taxon>
        <taxon>Entomobryomorpha</taxon>
        <taxon>Isotomoidea</taxon>
        <taxon>Isotomidae</taxon>
        <taxon>Proisotominae</taxon>
        <taxon>Folsomia</taxon>
    </lineage>
</organism>
<dbReference type="OrthoDB" id="45365at2759"/>
<dbReference type="PANTHER" id="PTHR45774">
    <property type="entry name" value="BTB/POZ DOMAIN-CONTAINING"/>
    <property type="match status" value="1"/>
</dbReference>
<evidence type="ECO:0000313" key="2">
    <source>
        <dbReference type="EMBL" id="OXA39303.1"/>
    </source>
</evidence>
<evidence type="ECO:0000313" key="3">
    <source>
        <dbReference type="Proteomes" id="UP000198287"/>
    </source>
</evidence>
<dbReference type="Gene3D" id="1.25.40.420">
    <property type="match status" value="1"/>
</dbReference>